<feature type="chain" id="PRO_5011547363" evidence="6">
    <location>
        <begin position="25"/>
        <end position="506"/>
    </location>
</feature>
<dbReference type="Pfam" id="PF07980">
    <property type="entry name" value="SusD_RagB"/>
    <property type="match status" value="1"/>
</dbReference>
<feature type="signal peptide" evidence="6">
    <location>
        <begin position="1"/>
        <end position="24"/>
    </location>
</feature>
<dbReference type="InterPro" id="IPR012944">
    <property type="entry name" value="SusD_RagB_dom"/>
</dbReference>
<comment type="similarity">
    <text evidence="2">Belongs to the SusD family.</text>
</comment>
<dbReference type="EMBL" id="FNRL01000008">
    <property type="protein sequence ID" value="SEA50498.1"/>
    <property type="molecule type" value="Genomic_DNA"/>
</dbReference>
<dbReference type="OrthoDB" id="625727at2"/>
<evidence type="ECO:0000256" key="4">
    <source>
        <dbReference type="ARBA" id="ARBA00023136"/>
    </source>
</evidence>
<keyword evidence="4" id="KW-0472">Membrane</keyword>
<dbReference type="CDD" id="cd08977">
    <property type="entry name" value="SusD"/>
    <property type="match status" value="1"/>
</dbReference>
<evidence type="ECO:0000256" key="6">
    <source>
        <dbReference type="SAM" id="SignalP"/>
    </source>
</evidence>
<dbReference type="GO" id="GO:0009279">
    <property type="term" value="C:cell outer membrane"/>
    <property type="evidence" value="ECO:0007669"/>
    <property type="project" value="UniProtKB-SubCell"/>
</dbReference>
<feature type="domain" description="SusD-like N-terminal" evidence="8">
    <location>
        <begin position="99"/>
        <end position="236"/>
    </location>
</feature>
<keyword evidence="10" id="KW-1185">Reference proteome</keyword>
<sequence>MSFYHSYKRSVATLLVAGSFIALAGCKKMIAIDAPINSTGNETTFKTDAGATSALMSVYAKLMQNTDMTWSNGGMTVYSGLLSDELKPVLLMTGDPNYQYYSTRITVDNGISDLFWADMYKTIFFANSVMEGAAASTGEHFTDSVRTLIAGETRAARAFCYYYLVNMFGDVPMPLTSDITKISRLKRSSVAEVKEQIISDLSAAADLLPNNYSASGGEKLRINKLVATALLSRAYLFNEKWGEAIASADKVINSGQYSLATLDNTFKPNSSEAIWQLKMTVKPAQQVLFEPEAICANARSQYLPPEALEPLFSDPELYGQVVSVYFLGAYVCAPSLIESFEPGDQRKLKWLDSLATPPAAPYYSKPYYFSVKHEKFTDPGASIPAPPYYNVIRLAELYLIRAEAKAQLGDINGAAADLNMIRKRAGLPNTTANTKTAMLAAIQHERQTEMFCEWGARFIDLKRYNKATEVLGKLDYKQPWSPDYLLLPIPKADLISNSALTQNPGY</sequence>
<evidence type="ECO:0000313" key="10">
    <source>
        <dbReference type="Proteomes" id="UP000199656"/>
    </source>
</evidence>
<feature type="domain" description="RagB/SusD" evidence="7">
    <location>
        <begin position="388"/>
        <end position="506"/>
    </location>
</feature>
<accession>A0A1H4BQW1</accession>
<evidence type="ECO:0000313" key="9">
    <source>
        <dbReference type="EMBL" id="SEA50498.1"/>
    </source>
</evidence>
<gene>
    <name evidence="9" type="ORF">SAMN05660909_02232</name>
</gene>
<dbReference type="STRING" id="408074.SAMN05660909_02232"/>
<dbReference type="InterPro" id="IPR011990">
    <property type="entry name" value="TPR-like_helical_dom_sf"/>
</dbReference>
<proteinExistence type="inferred from homology"/>
<evidence type="ECO:0000256" key="2">
    <source>
        <dbReference type="ARBA" id="ARBA00006275"/>
    </source>
</evidence>
<dbReference type="Proteomes" id="UP000199656">
    <property type="component" value="Unassembled WGS sequence"/>
</dbReference>
<reference evidence="10" key="1">
    <citation type="submission" date="2016-10" db="EMBL/GenBank/DDBJ databases">
        <authorList>
            <person name="Varghese N."/>
            <person name="Submissions S."/>
        </authorList>
    </citation>
    <scope>NUCLEOTIDE SEQUENCE [LARGE SCALE GENOMIC DNA]</scope>
    <source>
        <strain evidence="10">DSM 23920</strain>
    </source>
</reference>
<evidence type="ECO:0000259" key="7">
    <source>
        <dbReference type="Pfam" id="PF07980"/>
    </source>
</evidence>
<organism evidence="9 10">
    <name type="scientific">Chitinophaga terrae</name>
    <name type="common">ex Kim and Jung 2007</name>
    <dbReference type="NCBI Taxonomy" id="408074"/>
    <lineage>
        <taxon>Bacteria</taxon>
        <taxon>Pseudomonadati</taxon>
        <taxon>Bacteroidota</taxon>
        <taxon>Chitinophagia</taxon>
        <taxon>Chitinophagales</taxon>
        <taxon>Chitinophagaceae</taxon>
        <taxon>Chitinophaga</taxon>
    </lineage>
</organism>
<comment type="subcellular location">
    <subcellularLocation>
        <location evidence="1">Cell outer membrane</location>
    </subcellularLocation>
</comment>
<dbReference type="InterPro" id="IPR033985">
    <property type="entry name" value="SusD-like_N"/>
</dbReference>
<dbReference type="AlphaFoldDB" id="A0A1H4BQW1"/>
<dbReference type="Pfam" id="PF14322">
    <property type="entry name" value="SusD-like_3"/>
    <property type="match status" value="1"/>
</dbReference>
<protein>
    <submittedName>
        <fullName evidence="9">Starch-binding associating with outer membrane</fullName>
    </submittedName>
</protein>
<keyword evidence="3 6" id="KW-0732">Signal</keyword>
<keyword evidence="5" id="KW-0998">Cell outer membrane</keyword>
<evidence type="ECO:0000259" key="8">
    <source>
        <dbReference type="Pfam" id="PF14322"/>
    </source>
</evidence>
<dbReference type="Gene3D" id="1.25.40.390">
    <property type="match status" value="1"/>
</dbReference>
<dbReference type="SUPFAM" id="SSF48452">
    <property type="entry name" value="TPR-like"/>
    <property type="match status" value="1"/>
</dbReference>
<dbReference type="RefSeq" id="WP_089761563.1">
    <property type="nucleotide sequence ID" value="NZ_BKAT01000011.1"/>
</dbReference>
<name>A0A1H4BQW1_9BACT</name>
<evidence type="ECO:0000256" key="1">
    <source>
        <dbReference type="ARBA" id="ARBA00004442"/>
    </source>
</evidence>
<evidence type="ECO:0000256" key="5">
    <source>
        <dbReference type="ARBA" id="ARBA00023237"/>
    </source>
</evidence>
<evidence type="ECO:0000256" key="3">
    <source>
        <dbReference type="ARBA" id="ARBA00022729"/>
    </source>
</evidence>